<dbReference type="PANTHER" id="PTHR35357:SF8">
    <property type="entry name" value="OS01G0111000 PROTEIN"/>
    <property type="match status" value="1"/>
</dbReference>
<feature type="signal peptide" evidence="4">
    <location>
        <begin position="1"/>
        <end position="29"/>
    </location>
</feature>
<evidence type="ECO:0000256" key="3">
    <source>
        <dbReference type="ARBA" id="ARBA00038471"/>
    </source>
</evidence>
<accession>A0AAP0PL60</accession>
<name>A0AAP0PL60_9MAGN</name>
<reference evidence="6 7" key="1">
    <citation type="submission" date="2024-01" db="EMBL/GenBank/DDBJ databases">
        <title>Genome assemblies of Stephania.</title>
        <authorList>
            <person name="Yang L."/>
        </authorList>
    </citation>
    <scope>NUCLEOTIDE SEQUENCE [LARGE SCALE GENOMIC DNA]</scope>
    <source>
        <strain evidence="6">QJT</strain>
        <tissue evidence="6">Leaf</tissue>
    </source>
</reference>
<dbReference type="AlphaFoldDB" id="A0AAP0PL60"/>
<protein>
    <recommendedName>
        <fullName evidence="5">Pectinesterase inhibitor domain-containing protein</fullName>
    </recommendedName>
</protein>
<evidence type="ECO:0000313" key="7">
    <source>
        <dbReference type="Proteomes" id="UP001417504"/>
    </source>
</evidence>
<evidence type="ECO:0000313" key="6">
    <source>
        <dbReference type="EMBL" id="KAK9144821.1"/>
    </source>
</evidence>
<dbReference type="SMART" id="SM00856">
    <property type="entry name" value="PMEI"/>
    <property type="match status" value="1"/>
</dbReference>
<dbReference type="NCBIfam" id="TIGR01614">
    <property type="entry name" value="PME_inhib"/>
    <property type="match status" value="1"/>
</dbReference>
<dbReference type="PANTHER" id="PTHR35357">
    <property type="entry name" value="OS02G0537100 PROTEIN"/>
    <property type="match status" value="1"/>
</dbReference>
<dbReference type="EMBL" id="JBBNAE010000002">
    <property type="protein sequence ID" value="KAK9144821.1"/>
    <property type="molecule type" value="Genomic_DNA"/>
</dbReference>
<evidence type="ECO:0000256" key="2">
    <source>
        <dbReference type="ARBA" id="ARBA00023157"/>
    </source>
</evidence>
<feature type="chain" id="PRO_5042909329" description="Pectinesterase inhibitor domain-containing protein" evidence="4">
    <location>
        <begin position="30"/>
        <end position="183"/>
    </location>
</feature>
<evidence type="ECO:0000256" key="4">
    <source>
        <dbReference type="SAM" id="SignalP"/>
    </source>
</evidence>
<evidence type="ECO:0000259" key="5">
    <source>
        <dbReference type="SMART" id="SM00856"/>
    </source>
</evidence>
<keyword evidence="2" id="KW-1015">Disulfide bond</keyword>
<proteinExistence type="inferred from homology"/>
<dbReference type="InterPro" id="IPR035513">
    <property type="entry name" value="Invertase/methylesterase_inhib"/>
</dbReference>
<dbReference type="Proteomes" id="UP001417504">
    <property type="component" value="Unassembled WGS sequence"/>
</dbReference>
<dbReference type="InterPro" id="IPR006501">
    <property type="entry name" value="Pectinesterase_inhib_dom"/>
</dbReference>
<sequence>MKLMQFFSSSLLVLCCALFFDGGVSIVNGDLIADTCHKIADPPTVDLKFCIEKLEADPSSRSAKDLRALLGSAIKLIKVPTADVNSAITKLTKDPKVNQPALAVCKELFGDAADHVDETCDYFVKSDYDSVRIYLSALYTDADTCKEGFEDDLGVPFPPPLVDPTNYFYGITKIALSIADLVK</sequence>
<feature type="domain" description="Pectinesterase inhibitor" evidence="5">
    <location>
        <begin position="27"/>
        <end position="178"/>
    </location>
</feature>
<dbReference type="GO" id="GO:0004857">
    <property type="term" value="F:enzyme inhibitor activity"/>
    <property type="evidence" value="ECO:0007669"/>
    <property type="project" value="InterPro"/>
</dbReference>
<dbReference type="Gene3D" id="1.20.140.40">
    <property type="entry name" value="Invertase/pectin methylesterase inhibitor family protein"/>
    <property type="match status" value="1"/>
</dbReference>
<comment type="similarity">
    <text evidence="3">Belongs to the PMEI family.</text>
</comment>
<dbReference type="Pfam" id="PF04043">
    <property type="entry name" value="PMEI"/>
    <property type="match status" value="1"/>
</dbReference>
<keyword evidence="1 4" id="KW-0732">Signal</keyword>
<evidence type="ECO:0000256" key="1">
    <source>
        <dbReference type="ARBA" id="ARBA00022729"/>
    </source>
</evidence>
<keyword evidence="7" id="KW-1185">Reference proteome</keyword>
<comment type="caution">
    <text evidence="6">The sequence shown here is derived from an EMBL/GenBank/DDBJ whole genome shotgun (WGS) entry which is preliminary data.</text>
</comment>
<gene>
    <name evidence="6" type="ORF">Sjap_004724</name>
</gene>
<dbReference type="SUPFAM" id="SSF101148">
    <property type="entry name" value="Plant invertase/pectin methylesterase inhibitor"/>
    <property type="match status" value="1"/>
</dbReference>
<organism evidence="6 7">
    <name type="scientific">Stephania japonica</name>
    <dbReference type="NCBI Taxonomy" id="461633"/>
    <lineage>
        <taxon>Eukaryota</taxon>
        <taxon>Viridiplantae</taxon>
        <taxon>Streptophyta</taxon>
        <taxon>Embryophyta</taxon>
        <taxon>Tracheophyta</taxon>
        <taxon>Spermatophyta</taxon>
        <taxon>Magnoliopsida</taxon>
        <taxon>Ranunculales</taxon>
        <taxon>Menispermaceae</taxon>
        <taxon>Menispermoideae</taxon>
        <taxon>Cissampelideae</taxon>
        <taxon>Stephania</taxon>
    </lineage>
</organism>